<proteinExistence type="predicted"/>
<keyword evidence="2" id="KW-1185">Reference proteome</keyword>
<evidence type="ECO:0008006" key="3">
    <source>
        <dbReference type="Google" id="ProtNLM"/>
    </source>
</evidence>
<dbReference type="EMBL" id="PQWO01000001">
    <property type="protein sequence ID" value="PZD75378.1"/>
    <property type="molecule type" value="Genomic_DNA"/>
</dbReference>
<dbReference type="OrthoDB" id="583013at2"/>
<reference evidence="1 2" key="1">
    <citation type="journal article" date="2018" name="Sci. Rep.">
        <title>A novel species of the marine cyanobacterium Acaryochloris with a unique pigment content and lifestyle.</title>
        <authorList>
            <person name="Partensky F."/>
            <person name="Six C."/>
            <person name="Ratin M."/>
            <person name="Garczarek L."/>
            <person name="Vaulot D."/>
            <person name="Probert I."/>
            <person name="Calteau A."/>
            <person name="Gourvil P."/>
            <person name="Marie D."/>
            <person name="Grebert T."/>
            <person name="Bouchier C."/>
            <person name="Le Panse S."/>
            <person name="Gachenot M."/>
            <person name="Rodriguez F."/>
            <person name="Garrido J.L."/>
        </authorList>
    </citation>
    <scope>NUCLEOTIDE SEQUENCE [LARGE SCALE GENOMIC DNA]</scope>
    <source>
        <strain evidence="1 2">RCC1774</strain>
    </source>
</reference>
<organism evidence="1 2">
    <name type="scientific">Acaryochloris thomasi RCC1774</name>
    <dbReference type="NCBI Taxonomy" id="1764569"/>
    <lineage>
        <taxon>Bacteria</taxon>
        <taxon>Bacillati</taxon>
        <taxon>Cyanobacteriota</taxon>
        <taxon>Cyanophyceae</taxon>
        <taxon>Acaryochloridales</taxon>
        <taxon>Acaryochloridaceae</taxon>
        <taxon>Acaryochloris</taxon>
        <taxon>Acaryochloris thomasi</taxon>
    </lineage>
</organism>
<accession>A0A2W1JPV7</accession>
<dbReference type="RefSeq" id="WP_110984106.1">
    <property type="nucleotide sequence ID" value="NZ_CAWNWM010000001.1"/>
</dbReference>
<comment type="caution">
    <text evidence="1">The sequence shown here is derived from an EMBL/GenBank/DDBJ whole genome shotgun (WGS) entry which is preliminary data.</text>
</comment>
<gene>
    <name evidence="1" type="ORF">C1752_00115</name>
</gene>
<dbReference type="Proteomes" id="UP000248857">
    <property type="component" value="Unassembled WGS sequence"/>
</dbReference>
<evidence type="ECO:0000313" key="2">
    <source>
        <dbReference type="Proteomes" id="UP000248857"/>
    </source>
</evidence>
<name>A0A2W1JPV7_9CYAN</name>
<dbReference type="AlphaFoldDB" id="A0A2W1JPV7"/>
<protein>
    <recommendedName>
        <fullName evidence="3">Chromosome partition protein Smc</fullName>
    </recommendedName>
</protein>
<evidence type="ECO:0000313" key="1">
    <source>
        <dbReference type="EMBL" id="PZD75378.1"/>
    </source>
</evidence>
<sequence length="160" mass="18992">MEFLEWIFLIFLNDIGVVPISQDEVTAYPRAIPKLKAIAITLREGSREEQMTNEEFEKQIEQMLAIQRQLQESDLRRAERLDRVDEQLTRITEQQLQADRKFDLLTEQQMQTEQKFDRLIDVVNLQTQRLSGVIEVLGLQNEQVQELFGRVEMLERRKES</sequence>